<dbReference type="PANTHER" id="PTHR42878">
    <property type="entry name" value="TWO-COMPONENT HISTIDINE KINASE"/>
    <property type="match status" value="1"/>
</dbReference>
<dbReference type="Pfam" id="PF02518">
    <property type="entry name" value="HATPase_c"/>
    <property type="match status" value="1"/>
</dbReference>
<dbReference type="GO" id="GO:0007234">
    <property type="term" value="P:osmosensory signaling via phosphorelay pathway"/>
    <property type="evidence" value="ECO:0007669"/>
    <property type="project" value="TreeGrafter"/>
</dbReference>
<dbReference type="RefSeq" id="WP_092101529.1">
    <property type="nucleotide sequence ID" value="NZ_FOOT01000004.1"/>
</dbReference>
<feature type="domain" description="HAMP" evidence="9">
    <location>
        <begin position="212"/>
        <end position="264"/>
    </location>
</feature>
<evidence type="ECO:0000256" key="7">
    <source>
        <dbReference type="SAM" id="Phobius"/>
    </source>
</evidence>
<dbReference type="Pfam" id="PF00672">
    <property type="entry name" value="HAMP"/>
    <property type="match status" value="1"/>
</dbReference>
<dbReference type="GO" id="GO:0030295">
    <property type="term" value="F:protein kinase activator activity"/>
    <property type="evidence" value="ECO:0007669"/>
    <property type="project" value="TreeGrafter"/>
</dbReference>
<dbReference type="InterPro" id="IPR004358">
    <property type="entry name" value="Sig_transdc_His_kin-like_C"/>
</dbReference>
<evidence type="ECO:0000259" key="8">
    <source>
        <dbReference type="PROSITE" id="PS50109"/>
    </source>
</evidence>
<dbReference type="FunFam" id="3.30.565.10:FF:000006">
    <property type="entry name" value="Sensor histidine kinase WalK"/>
    <property type="match status" value="1"/>
</dbReference>
<dbReference type="InterPro" id="IPR036097">
    <property type="entry name" value="HisK_dim/P_sf"/>
</dbReference>
<dbReference type="InterPro" id="IPR036890">
    <property type="entry name" value="HATPase_C_sf"/>
</dbReference>
<dbReference type="AlphaFoldDB" id="A0A1I2V7B0"/>
<sequence length="500" mass="57155">MKLSVKLFAGFLLISVLFTAVAIVNFRLSEAVIENSKWVSRSQIVVRNSAALQRNIIDMETGLRGFLLNGNETFLKPYWQARDQMPSLMQETRNFVTNLPDQQKKLDEIAELQQRLEKDFATPLIQMKRSHQDTIMTDRELDLQLEELVLGEQMVMDSIRAAFRAFNAIEYQVRADRSERLNKSINNTRQLSTILTILSVIIGLSWAYYITRLISNRIMKMVTLAEQISRGDYKTQIVDTGQDELSRLSHSLNRMSATIDETFTELDQKNKELDQFAYVVSHDLKAPLRGIEVASRWVEEDMGSQLPDNIKEYLKMMRARVHRMENLINGILALSRIGRTSQAKEQVDTNELLAEVVELLSPPPGFSIDVQRNLPTLHTVRIQLQQVFSNLISNAIKYHDKENGKITVRHHETEEFHVFSVTDDGPGIDPEYHARIFVIFQTLQERDALESTGVGLSIVKKIVELQGGTVWVTSEPGSGSTFTFTWPKHTVIEQEISSFV</sequence>
<keyword evidence="5" id="KW-0808">Transferase</keyword>
<dbReference type="SMART" id="SM00388">
    <property type="entry name" value="HisKA"/>
    <property type="match status" value="1"/>
</dbReference>
<evidence type="ECO:0000256" key="4">
    <source>
        <dbReference type="ARBA" id="ARBA00022553"/>
    </source>
</evidence>
<dbReference type="Gene3D" id="1.10.287.130">
    <property type="match status" value="1"/>
</dbReference>
<evidence type="ECO:0000313" key="10">
    <source>
        <dbReference type="EMBL" id="SFG83226.1"/>
    </source>
</evidence>
<dbReference type="InterPro" id="IPR050351">
    <property type="entry name" value="BphY/WalK/GraS-like"/>
</dbReference>
<dbReference type="SMART" id="SM00304">
    <property type="entry name" value="HAMP"/>
    <property type="match status" value="1"/>
</dbReference>
<dbReference type="Gene3D" id="3.30.565.10">
    <property type="entry name" value="Histidine kinase-like ATPase, C-terminal domain"/>
    <property type="match status" value="1"/>
</dbReference>
<dbReference type="OrthoDB" id="9766459at2"/>
<gene>
    <name evidence="10" type="ORF">SAMN05421739_1043</name>
</gene>
<keyword evidence="11" id="KW-1185">Reference proteome</keyword>
<dbReference type="EMBL" id="FOOT01000004">
    <property type="protein sequence ID" value="SFG83226.1"/>
    <property type="molecule type" value="Genomic_DNA"/>
</dbReference>
<dbReference type="GO" id="GO:0016020">
    <property type="term" value="C:membrane"/>
    <property type="evidence" value="ECO:0007669"/>
    <property type="project" value="UniProtKB-SubCell"/>
</dbReference>
<dbReference type="CDD" id="cd06225">
    <property type="entry name" value="HAMP"/>
    <property type="match status" value="1"/>
</dbReference>
<dbReference type="STRING" id="1436961.SAMN05421739_1043"/>
<dbReference type="EC" id="2.7.13.3" evidence="3"/>
<evidence type="ECO:0000256" key="3">
    <source>
        <dbReference type="ARBA" id="ARBA00012438"/>
    </source>
</evidence>
<dbReference type="PROSITE" id="PS50109">
    <property type="entry name" value="HIS_KIN"/>
    <property type="match status" value="1"/>
</dbReference>
<evidence type="ECO:0000256" key="2">
    <source>
        <dbReference type="ARBA" id="ARBA00004370"/>
    </source>
</evidence>
<dbReference type="InterPro" id="IPR005467">
    <property type="entry name" value="His_kinase_dom"/>
</dbReference>
<keyword evidence="4" id="KW-0597">Phosphoprotein</keyword>
<dbReference type="SUPFAM" id="SSF158472">
    <property type="entry name" value="HAMP domain-like"/>
    <property type="match status" value="1"/>
</dbReference>
<keyword evidence="6 10" id="KW-0418">Kinase</keyword>
<protein>
    <recommendedName>
        <fullName evidence="3">histidine kinase</fullName>
        <ecNumber evidence="3">2.7.13.3</ecNumber>
    </recommendedName>
</protein>
<reference evidence="11" key="1">
    <citation type="submission" date="2016-10" db="EMBL/GenBank/DDBJ databases">
        <authorList>
            <person name="Varghese N."/>
            <person name="Submissions S."/>
        </authorList>
    </citation>
    <scope>NUCLEOTIDE SEQUENCE [LARGE SCALE GENOMIC DNA]</scope>
    <source>
        <strain evidence="11">LP51</strain>
    </source>
</reference>
<feature type="domain" description="Histidine kinase" evidence="8">
    <location>
        <begin position="279"/>
        <end position="490"/>
    </location>
</feature>
<evidence type="ECO:0000313" key="11">
    <source>
        <dbReference type="Proteomes" id="UP000198724"/>
    </source>
</evidence>
<keyword evidence="7" id="KW-1133">Transmembrane helix</keyword>
<evidence type="ECO:0000256" key="6">
    <source>
        <dbReference type="ARBA" id="ARBA00022777"/>
    </source>
</evidence>
<evidence type="ECO:0000256" key="5">
    <source>
        <dbReference type="ARBA" id="ARBA00022679"/>
    </source>
</evidence>
<dbReference type="CDD" id="cd19410">
    <property type="entry name" value="HK9-like_sensor"/>
    <property type="match status" value="1"/>
</dbReference>
<dbReference type="Pfam" id="PF05227">
    <property type="entry name" value="CHASE3"/>
    <property type="match status" value="1"/>
</dbReference>
<dbReference type="InterPro" id="IPR007891">
    <property type="entry name" value="CHASE3"/>
</dbReference>
<evidence type="ECO:0000259" key="9">
    <source>
        <dbReference type="PROSITE" id="PS50885"/>
    </source>
</evidence>
<dbReference type="PRINTS" id="PR00344">
    <property type="entry name" value="BCTRLSENSOR"/>
</dbReference>
<dbReference type="InterPro" id="IPR003594">
    <property type="entry name" value="HATPase_dom"/>
</dbReference>
<organism evidence="10 11">
    <name type="scientific">Pontibacter chinhatensis</name>
    <dbReference type="NCBI Taxonomy" id="1436961"/>
    <lineage>
        <taxon>Bacteria</taxon>
        <taxon>Pseudomonadati</taxon>
        <taxon>Bacteroidota</taxon>
        <taxon>Cytophagia</taxon>
        <taxon>Cytophagales</taxon>
        <taxon>Hymenobacteraceae</taxon>
        <taxon>Pontibacter</taxon>
    </lineage>
</organism>
<accession>A0A1I2V7B0</accession>
<proteinExistence type="predicted"/>
<evidence type="ECO:0000256" key="1">
    <source>
        <dbReference type="ARBA" id="ARBA00000085"/>
    </source>
</evidence>
<dbReference type="CDD" id="cd00082">
    <property type="entry name" value="HisKA"/>
    <property type="match status" value="1"/>
</dbReference>
<keyword evidence="7" id="KW-0812">Transmembrane</keyword>
<dbReference type="GO" id="GO:0000155">
    <property type="term" value="F:phosphorelay sensor kinase activity"/>
    <property type="evidence" value="ECO:0007669"/>
    <property type="project" value="InterPro"/>
</dbReference>
<dbReference type="SMART" id="SM00387">
    <property type="entry name" value="HATPase_c"/>
    <property type="match status" value="1"/>
</dbReference>
<dbReference type="PROSITE" id="PS50885">
    <property type="entry name" value="HAMP"/>
    <property type="match status" value="1"/>
</dbReference>
<comment type="catalytic activity">
    <reaction evidence="1">
        <text>ATP + protein L-histidine = ADP + protein N-phospho-L-histidine.</text>
        <dbReference type="EC" id="2.7.13.3"/>
    </reaction>
</comment>
<dbReference type="InterPro" id="IPR003661">
    <property type="entry name" value="HisK_dim/P_dom"/>
</dbReference>
<dbReference type="InterPro" id="IPR003660">
    <property type="entry name" value="HAMP_dom"/>
</dbReference>
<dbReference type="SUPFAM" id="SSF55874">
    <property type="entry name" value="ATPase domain of HSP90 chaperone/DNA topoisomerase II/histidine kinase"/>
    <property type="match status" value="1"/>
</dbReference>
<comment type="subcellular location">
    <subcellularLocation>
        <location evidence="2">Membrane</location>
    </subcellularLocation>
</comment>
<keyword evidence="7" id="KW-0472">Membrane</keyword>
<name>A0A1I2V7B0_9BACT</name>
<dbReference type="Pfam" id="PF00512">
    <property type="entry name" value="HisKA"/>
    <property type="match status" value="1"/>
</dbReference>
<dbReference type="Gene3D" id="6.10.340.10">
    <property type="match status" value="1"/>
</dbReference>
<dbReference type="SUPFAM" id="SSF47384">
    <property type="entry name" value="Homodimeric domain of signal transducing histidine kinase"/>
    <property type="match status" value="1"/>
</dbReference>
<dbReference type="Proteomes" id="UP000198724">
    <property type="component" value="Unassembled WGS sequence"/>
</dbReference>
<dbReference type="PANTHER" id="PTHR42878:SF15">
    <property type="entry name" value="BACTERIOPHYTOCHROME"/>
    <property type="match status" value="1"/>
</dbReference>
<dbReference type="GO" id="GO:0000156">
    <property type="term" value="F:phosphorelay response regulator activity"/>
    <property type="evidence" value="ECO:0007669"/>
    <property type="project" value="TreeGrafter"/>
</dbReference>
<feature type="transmembrane region" description="Helical" evidence="7">
    <location>
        <begin position="191"/>
        <end position="211"/>
    </location>
</feature>